<dbReference type="InterPro" id="IPR000160">
    <property type="entry name" value="GGDEF_dom"/>
</dbReference>
<feature type="region of interest" description="Disordered" evidence="1">
    <location>
        <begin position="153"/>
        <end position="173"/>
    </location>
</feature>
<protein>
    <recommendedName>
        <fullName evidence="2">GGDEF domain-containing protein</fullName>
    </recommendedName>
</protein>
<dbReference type="PANTHER" id="PTHR46663">
    <property type="entry name" value="DIGUANYLATE CYCLASE DGCT-RELATED"/>
    <property type="match status" value="1"/>
</dbReference>
<dbReference type="EMBL" id="BSUJ01000001">
    <property type="protein sequence ID" value="GMA21822.1"/>
    <property type="molecule type" value="Genomic_DNA"/>
</dbReference>
<dbReference type="SUPFAM" id="SSF55073">
    <property type="entry name" value="Nucleotide cyclase"/>
    <property type="match status" value="1"/>
</dbReference>
<reference evidence="4" key="1">
    <citation type="journal article" date="2019" name="Int. J. Syst. Evol. Microbiol.">
        <title>The Global Catalogue of Microorganisms (GCM) 10K type strain sequencing project: providing services to taxonomists for standard genome sequencing and annotation.</title>
        <authorList>
            <consortium name="The Broad Institute Genomics Platform"/>
            <consortium name="The Broad Institute Genome Sequencing Center for Infectious Disease"/>
            <person name="Wu L."/>
            <person name="Ma J."/>
        </authorList>
    </citation>
    <scope>NUCLEOTIDE SEQUENCE [LARGE SCALE GENOMIC DNA]</scope>
    <source>
        <strain evidence="4">NBRC 105830</strain>
    </source>
</reference>
<dbReference type="Gene3D" id="3.30.70.270">
    <property type="match status" value="1"/>
</dbReference>
<dbReference type="RefSeq" id="WP_284285177.1">
    <property type="nucleotide sequence ID" value="NZ_BSUJ01000001.1"/>
</dbReference>
<organism evidence="3 4">
    <name type="scientific">Arsenicicoccus piscis</name>
    <dbReference type="NCBI Taxonomy" id="673954"/>
    <lineage>
        <taxon>Bacteria</taxon>
        <taxon>Bacillati</taxon>
        <taxon>Actinomycetota</taxon>
        <taxon>Actinomycetes</taxon>
        <taxon>Micrococcales</taxon>
        <taxon>Intrasporangiaceae</taxon>
        <taxon>Arsenicicoccus</taxon>
    </lineage>
</organism>
<dbReference type="InterPro" id="IPR029787">
    <property type="entry name" value="Nucleotide_cyclase"/>
</dbReference>
<accession>A0ABQ6HTV5</accession>
<dbReference type="Proteomes" id="UP001157109">
    <property type="component" value="Unassembled WGS sequence"/>
</dbReference>
<evidence type="ECO:0000256" key="1">
    <source>
        <dbReference type="SAM" id="MobiDB-lite"/>
    </source>
</evidence>
<proteinExistence type="predicted"/>
<evidence type="ECO:0000313" key="3">
    <source>
        <dbReference type="EMBL" id="GMA21822.1"/>
    </source>
</evidence>
<dbReference type="SMART" id="SM00267">
    <property type="entry name" value="GGDEF"/>
    <property type="match status" value="1"/>
</dbReference>
<comment type="caution">
    <text evidence="3">The sequence shown here is derived from an EMBL/GenBank/DDBJ whole genome shotgun (WGS) entry which is preliminary data.</text>
</comment>
<dbReference type="InterPro" id="IPR043128">
    <property type="entry name" value="Rev_trsase/Diguanyl_cyclase"/>
</dbReference>
<feature type="domain" description="GGDEF" evidence="2">
    <location>
        <begin position="26"/>
        <end position="157"/>
    </location>
</feature>
<dbReference type="NCBIfam" id="TIGR00254">
    <property type="entry name" value="GGDEF"/>
    <property type="match status" value="1"/>
</dbReference>
<dbReference type="PROSITE" id="PS50887">
    <property type="entry name" value="GGDEF"/>
    <property type="match status" value="1"/>
</dbReference>
<dbReference type="InterPro" id="IPR052163">
    <property type="entry name" value="DGC-Regulatory_Protein"/>
</dbReference>
<keyword evidence="4" id="KW-1185">Reference proteome</keyword>
<evidence type="ECO:0000313" key="4">
    <source>
        <dbReference type="Proteomes" id="UP001157109"/>
    </source>
</evidence>
<dbReference type="Pfam" id="PF00990">
    <property type="entry name" value="GGDEF"/>
    <property type="match status" value="1"/>
</dbReference>
<dbReference type="PANTHER" id="PTHR46663:SF2">
    <property type="entry name" value="GGDEF DOMAIN-CONTAINING PROTEIN"/>
    <property type="match status" value="1"/>
</dbReference>
<name>A0ABQ6HTV5_9MICO</name>
<evidence type="ECO:0000259" key="2">
    <source>
        <dbReference type="PROSITE" id="PS50887"/>
    </source>
</evidence>
<gene>
    <name evidence="3" type="ORF">GCM10025862_38430</name>
</gene>
<sequence>MIFDRITQVVREAHARILNDAPRHPGLLAVALIDIDGFKQINDVHGHAAGDHTIMVVGHRLRDAYPRRATVARIGGDEFAVFWPRVDSTGLMHAMSEDALDAIREPFAFEGVMLQVNASIGYSICLTEDGEGLLVQADTAMYHVKHGAKNGVARYRPSMQTPERRSGNRPLLS</sequence>
<dbReference type="CDD" id="cd01949">
    <property type="entry name" value="GGDEF"/>
    <property type="match status" value="1"/>
</dbReference>